<keyword evidence="3" id="KW-1185">Reference proteome</keyword>
<gene>
    <name evidence="2" type="ORF">TELCIR_11615</name>
</gene>
<accession>A0A2G9UA97</accession>
<reference evidence="2 3" key="1">
    <citation type="submission" date="2015-09" db="EMBL/GenBank/DDBJ databases">
        <title>Draft genome of the parasitic nematode Teladorsagia circumcincta isolate WARC Sus (inbred).</title>
        <authorList>
            <person name="Mitreva M."/>
        </authorList>
    </citation>
    <scope>NUCLEOTIDE SEQUENCE [LARGE SCALE GENOMIC DNA]</scope>
    <source>
        <strain evidence="2 3">S</strain>
    </source>
</reference>
<feature type="compositionally biased region" description="Polar residues" evidence="1">
    <location>
        <begin position="261"/>
        <end position="271"/>
    </location>
</feature>
<sequence>MQHMEGLCILKNGVPPSVRESAAPKKHVDSAEADDLRNYEEEDDESSKSPAGNFLDNEAEDDDVVNLLTPSGFWVPIFDGSTETMNKSDAIWPIAVVDGRQHQVRAIRGFLSNFNEQVIALLKESDKSKLEQELFLNELQQNEARSTGSPTDLVVAASGRENVSLNESVFSNSFHTQSEQNPTPRRLSIKRKADPVQQRMIPAEKSGETASMRLAESEIDEEENEQADSRLPSYSQQTADSLLNETLIPAQKISRNPFKRSPTSSADTSSLFDPDNSFASGRKRLKEDESQKPSSSTSKQQKLSFGSSVKGKENTKTAYSLWMECNEETLHGMFSGNPEDFVKFCAQQFRMLPALEKKEWKARAEHIQQ</sequence>
<feature type="compositionally biased region" description="Basic and acidic residues" evidence="1">
    <location>
        <begin position="22"/>
        <end position="39"/>
    </location>
</feature>
<name>A0A2G9UA97_TELCI</name>
<feature type="compositionally biased region" description="Polar residues" evidence="1">
    <location>
        <begin position="171"/>
        <end position="183"/>
    </location>
</feature>
<dbReference type="OrthoDB" id="427368at2759"/>
<dbReference type="EMBL" id="KZ348107">
    <property type="protein sequence ID" value="PIO66662.1"/>
    <property type="molecule type" value="Genomic_DNA"/>
</dbReference>
<evidence type="ECO:0000313" key="3">
    <source>
        <dbReference type="Proteomes" id="UP000230423"/>
    </source>
</evidence>
<dbReference type="Proteomes" id="UP000230423">
    <property type="component" value="Unassembled WGS sequence"/>
</dbReference>
<protein>
    <submittedName>
        <fullName evidence="2">Uncharacterized protein</fullName>
    </submittedName>
</protein>
<feature type="compositionally biased region" description="Acidic residues" evidence="1">
    <location>
        <begin position="217"/>
        <end position="226"/>
    </location>
</feature>
<feature type="compositionally biased region" description="Low complexity" evidence="1">
    <location>
        <begin position="292"/>
        <end position="304"/>
    </location>
</feature>
<feature type="region of interest" description="Disordered" evidence="1">
    <location>
        <begin position="1"/>
        <end position="57"/>
    </location>
</feature>
<feature type="region of interest" description="Disordered" evidence="1">
    <location>
        <begin position="249"/>
        <end position="310"/>
    </location>
</feature>
<dbReference type="AlphaFoldDB" id="A0A2G9UA97"/>
<feature type="region of interest" description="Disordered" evidence="1">
    <location>
        <begin position="171"/>
        <end position="234"/>
    </location>
</feature>
<evidence type="ECO:0000256" key="1">
    <source>
        <dbReference type="SAM" id="MobiDB-lite"/>
    </source>
</evidence>
<evidence type="ECO:0000313" key="2">
    <source>
        <dbReference type="EMBL" id="PIO66662.1"/>
    </source>
</evidence>
<proteinExistence type="predicted"/>
<organism evidence="2 3">
    <name type="scientific">Teladorsagia circumcincta</name>
    <name type="common">Brown stomach worm</name>
    <name type="synonym">Ostertagia circumcincta</name>
    <dbReference type="NCBI Taxonomy" id="45464"/>
    <lineage>
        <taxon>Eukaryota</taxon>
        <taxon>Metazoa</taxon>
        <taxon>Ecdysozoa</taxon>
        <taxon>Nematoda</taxon>
        <taxon>Chromadorea</taxon>
        <taxon>Rhabditida</taxon>
        <taxon>Rhabditina</taxon>
        <taxon>Rhabditomorpha</taxon>
        <taxon>Strongyloidea</taxon>
        <taxon>Trichostrongylidae</taxon>
        <taxon>Teladorsagia</taxon>
    </lineage>
</organism>